<gene>
    <name evidence="1" type="ORF">PHPALM_32052</name>
</gene>
<evidence type="ECO:0000313" key="2">
    <source>
        <dbReference type="Proteomes" id="UP000237271"/>
    </source>
</evidence>
<dbReference type="Proteomes" id="UP000237271">
    <property type="component" value="Unassembled WGS sequence"/>
</dbReference>
<dbReference type="EMBL" id="NCKW01017264">
    <property type="protein sequence ID" value="POM59248.1"/>
    <property type="molecule type" value="Genomic_DNA"/>
</dbReference>
<evidence type="ECO:0000313" key="1">
    <source>
        <dbReference type="EMBL" id="POM59248.1"/>
    </source>
</evidence>
<reference evidence="1 2" key="1">
    <citation type="journal article" date="2017" name="Genome Biol. Evol.">
        <title>Phytophthora megakarya and P. palmivora, closely related causal agents of cacao black pod rot, underwent increases in genome sizes and gene numbers by different mechanisms.</title>
        <authorList>
            <person name="Ali S.S."/>
            <person name="Shao J."/>
            <person name="Lary D.J."/>
            <person name="Kronmiller B."/>
            <person name="Shen D."/>
            <person name="Strem M.D."/>
            <person name="Amoako-Attah I."/>
            <person name="Akrofi A.Y."/>
            <person name="Begoude B.A."/>
            <person name="Ten Hoopen G.M."/>
            <person name="Coulibaly K."/>
            <person name="Kebe B.I."/>
            <person name="Melnick R.L."/>
            <person name="Guiltinan M.J."/>
            <person name="Tyler B.M."/>
            <person name="Meinhardt L.W."/>
            <person name="Bailey B.A."/>
        </authorList>
    </citation>
    <scope>NUCLEOTIDE SEQUENCE [LARGE SCALE GENOMIC DNA]</scope>
    <source>
        <strain evidence="2">sbr112.9</strain>
    </source>
</reference>
<accession>A0A2P4X121</accession>
<comment type="caution">
    <text evidence="1">The sequence shown here is derived from an EMBL/GenBank/DDBJ whole genome shotgun (WGS) entry which is preliminary data.</text>
</comment>
<dbReference type="AlphaFoldDB" id="A0A2P4X121"/>
<feature type="non-terminal residue" evidence="1">
    <location>
        <position position="1"/>
    </location>
</feature>
<sequence>TARTLFASGTIVEASEEFKPINDLYADAVAKGGGRLGPVPWWRHSYSANRLHDARFPGINFTVVVDYSKYHDARIDNLETDALMVISLSDKPANFSKIHDPRKDTNNVWMAFSIYSFGFIFNTKSHGTN</sequence>
<dbReference type="OrthoDB" id="124329at2759"/>
<name>A0A2P4X121_9STRA</name>
<protein>
    <submittedName>
        <fullName evidence="1">Uncharacterized protein</fullName>
    </submittedName>
</protein>
<organism evidence="1 2">
    <name type="scientific">Phytophthora palmivora</name>
    <dbReference type="NCBI Taxonomy" id="4796"/>
    <lineage>
        <taxon>Eukaryota</taxon>
        <taxon>Sar</taxon>
        <taxon>Stramenopiles</taxon>
        <taxon>Oomycota</taxon>
        <taxon>Peronosporomycetes</taxon>
        <taxon>Peronosporales</taxon>
        <taxon>Peronosporaceae</taxon>
        <taxon>Phytophthora</taxon>
    </lineage>
</organism>
<keyword evidence="2" id="KW-1185">Reference proteome</keyword>
<proteinExistence type="predicted"/>